<dbReference type="GO" id="GO:0016491">
    <property type="term" value="F:oxidoreductase activity"/>
    <property type="evidence" value="ECO:0007669"/>
    <property type="project" value="UniProtKB-KW"/>
</dbReference>
<dbReference type="InterPro" id="IPR036291">
    <property type="entry name" value="NAD(P)-bd_dom_sf"/>
</dbReference>
<dbReference type="PRINTS" id="PR00080">
    <property type="entry name" value="SDRFAMILY"/>
</dbReference>
<dbReference type="OrthoDB" id="1933717at2759"/>
<comment type="similarity">
    <text evidence="1 4">Belongs to the short-chain dehydrogenases/reductases (SDR) family.</text>
</comment>
<accession>A0A835S7A5</accession>
<dbReference type="PANTHER" id="PTHR43490:SF73">
    <property type="entry name" value="OS07G0685800 PROTEIN"/>
    <property type="match status" value="1"/>
</dbReference>
<dbReference type="PRINTS" id="PR00081">
    <property type="entry name" value="GDHRDH"/>
</dbReference>
<sequence length="311" mass="33711">MDSVADPAPPKKSLTALCAVVTGANKGIGLAVVRNLAELGVQVVLTARDEDRGLAAVRSLHSNGLTNVLFHQLDVRDPSSVTALACFLADRFSKLDILVNNAGVSGVDVDAERLNALKVDPESWLSGKATNLVNGVMEHKYEDAVVCIDTNYFGCKRVTEALLPLLRLSPIGASIVNVSSLRSELRRIPNAAIRAELAEVEKLNEERIEGLLGRFLQDLKTGQLHVNGWPMMLPAYSMSKVVVNAYTRVMARRHPDMRFNCVHPGFVKTDINWNTGIGTTDDGARAILMLALQPSGGPSGFYFQETTVADF</sequence>
<dbReference type="InterPro" id="IPR002347">
    <property type="entry name" value="SDR_fam"/>
</dbReference>
<dbReference type="EMBL" id="JADCNM010000001">
    <property type="protein sequence ID" value="KAG0501151.1"/>
    <property type="molecule type" value="Genomic_DNA"/>
</dbReference>
<dbReference type="PANTHER" id="PTHR43490">
    <property type="entry name" value="(+)-NEOMENTHOL DEHYDROGENASE"/>
    <property type="match status" value="1"/>
</dbReference>
<comment type="caution">
    <text evidence="5">The sequence shown here is derived from an EMBL/GenBank/DDBJ whole genome shotgun (WGS) entry which is preliminary data.</text>
</comment>
<reference evidence="5 6" key="1">
    <citation type="journal article" date="2020" name="Nat. Food">
        <title>A phased Vanilla planifolia genome enables genetic improvement of flavour and production.</title>
        <authorList>
            <person name="Hasing T."/>
            <person name="Tang H."/>
            <person name="Brym M."/>
            <person name="Khazi F."/>
            <person name="Huang T."/>
            <person name="Chambers A.H."/>
        </authorList>
    </citation>
    <scope>NUCLEOTIDE SEQUENCE [LARGE SCALE GENOMIC DNA]</scope>
    <source>
        <tissue evidence="5">Leaf</tissue>
    </source>
</reference>
<dbReference type="Proteomes" id="UP000639772">
    <property type="component" value="Chromosome 1"/>
</dbReference>
<evidence type="ECO:0000256" key="2">
    <source>
        <dbReference type="ARBA" id="ARBA00022857"/>
    </source>
</evidence>
<proteinExistence type="inferred from homology"/>
<name>A0A835S7A5_VANPL</name>
<dbReference type="GO" id="GO:0016020">
    <property type="term" value="C:membrane"/>
    <property type="evidence" value="ECO:0007669"/>
    <property type="project" value="TreeGrafter"/>
</dbReference>
<dbReference type="Gene3D" id="3.40.50.720">
    <property type="entry name" value="NAD(P)-binding Rossmann-like Domain"/>
    <property type="match status" value="1"/>
</dbReference>
<evidence type="ECO:0000256" key="1">
    <source>
        <dbReference type="ARBA" id="ARBA00006484"/>
    </source>
</evidence>
<dbReference type="AlphaFoldDB" id="A0A835S7A5"/>
<protein>
    <submittedName>
        <fullName evidence="5">Uncharacterized protein</fullName>
    </submittedName>
</protein>
<organism evidence="5 6">
    <name type="scientific">Vanilla planifolia</name>
    <name type="common">Vanilla</name>
    <dbReference type="NCBI Taxonomy" id="51239"/>
    <lineage>
        <taxon>Eukaryota</taxon>
        <taxon>Viridiplantae</taxon>
        <taxon>Streptophyta</taxon>
        <taxon>Embryophyta</taxon>
        <taxon>Tracheophyta</taxon>
        <taxon>Spermatophyta</taxon>
        <taxon>Magnoliopsida</taxon>
        <taxon>Liliopsida</taxon>
        <taxon>Asparagales</taxon>
        <taxon>Orchidaceae</taxon>
        <taxon>Vanilloideae</taxon>
        <taxon>Vanilleae</taxon>
        <taxon>Vanilla</taxon>
    </lineage>
</organism>
<gene>
    <name evidence="5" type="ORF">HPP92_001223</name>
</gene>
<evidence type="ECO:0000313" key="5">
    <source>
        <dbReference type="EMBL" id="KAG0501151.1"/>
    </source>
</evidence>
<evidence type="ECO:0000313" key="6">
    <source>
        <dbReference type="Proteomes" id="UP000639772"/>
    </source>
</evidence>
<evidence type="ECO:0000256" key="3">
    <source>
        <dbReference type="ARBA" id="ARBA00023002"/>
    </source>
</evidence>
<keyword evidence="2" id="KW-0521">NADP</keyword>
<dbReference type="Pfam" id="PF00106">
    <property type="entry name" value="adh_short"/>
    <property type="match status" value="1"/>
</dbReference>
<evidence type="ECO:0000256" key="4">
    <source>
        <dbReference type="RuleBase" id="RU000363"/>
    </source>
</evidence>
<keyword evidence="3" id="KW-0560">Oxidoreductase</keyword>
<dbReference type="SUPFAM" id="SSF51735">
    <property type="entry name" value="NAD(P)-binding Rossmann-fold domains"/>
    <property type="match status" value="1"/>
</dbReference>